<accession>A0ABW5ZV45</accession>
<comment type="caution">
    <text evidence="2">The sequence shown here is derived from an EMBL/GenBank/DDBJ whole genome shotgun (WGS) entry which is preliminary data.</text>
</comment>
<sequence>MNTIIQNILVFIAVALAIWFLLHKYGVLPKKKTSGSKACGQDDCGCH</sequence>
<dbReference type="EMBL" id="JBHUOS010000010">
    <property type="protein sequence ID" value="MFD2916918.1"/>
    <property type="molecule type" value="Genomic_DNA"/>
</dbReference>
<keyword evidence="3" id="KW-1185">Reference proteome</keyword>
<dbReference type="RefSeq" id="WP_194506227.1">
    <property type="nucleotide sequence ID" value="NZ_JADILU010000001.1"/>
</dbReference>
<dbReference type="Proteomes" id="UP001597548">
    <property type="component" value="Unassembled WGS sequence"/>
</dbReference>
<keyword evidence="1" id="KW-0812">Transmembrane</keyword>
<reference evidence="3" key="1">
    <citation type="journal article" date="2019" name="Int. J. Syst. Evol. Microbiol.">
        <title>The Global Catalogue of Microorganisms (GCM) 10K type strain sequencing project: providing services to taxonomists for standard genome sequencing and annotation.</title>
        <authorList>
            <consortium name="The Broad Institute Genomics Platform"/>
            <consortium name="The Broad Institute Genome Sequencing Center for Infectious Disease"/>
            <person name="Wu L."/>
            <person name="Ma J."/>
        </authorList>
    </citation>
    <scope>NUCLEOTIDE SEQUENCE [LARGE SCALE GENOMIC DNA]</scope>
    <source>
        <strain evidence="3">KCTC 32514</strain>
    </source>
</reference>
<feature type="transmembrane region" description="Helical" evidence="1">
    <location>
        <begin position="6"/>
        <end position="22"/>
    </location>
</feature>
<organism evidence="2 3">
    <name type="scientific">Psychroserpens luteus</name>
    <dbReference type="NCBI Taxonomy" id="1434066"/>
    <lineage>
        <taxon>Bacteria</taxon>
        <taxon>Pseudomonadati</taxon>
        <taxon>Bacteroidota</taxon>
        <taxon>Flavobacteriia</taxon>
        <taxon>Flavobacteriales</taxon>
        <taxon>Flavobacteriaceae</taxon>
        <taxon>Psychroserpens</taxon>
    </lineage>
</organism>
<evidence type="ECO:0000313" key="2">
    <source>
        <dbReference type="EMBL" id="MFD2916918.1"/>
    </source>
</evidence>
<keyword evidence="1" id="KW-0472">Membrane</keyword>
<protein>
    <submittedName>
        <fullName evidence="2">FeoB-associated Cys-rich membrane protein</fullName>
    </submittedName>
</protein>
<keyword evidence="1" id="KW-1133">Transmembrane helix</keyword>
<gene>
    <name evidence="2" type="ORF">ACFS29_14785</name>
</gene>
<evidence type="ECO:0000313" key="3">
    <source>
        <dbReference type="Proteomes" id="UP001597548"/>
    </source>
</evidence>
<proteinExistence type="predicted"/>
<evidence type="ECO:0000256" key="1">
    <source>
        <dbReference type="SAM" id="Phobius"/>
    </source>
</evidence>
<name>A0ABW5ZV45_9FLAO</name>